<accession>A0ABR1U851</accession>
<evidence type="ECO:0000256" key="1">
    <source>
        <dbReference type="ARBA" id="ARBA00035112"/>
    </source>
</evidence>
<organism evidence="2 3">
    <name type="scientific">Apiospora rasikravindrae</name>
    <dbReference type="NCBI Taxonomy" id="990691"/>
    <lineage>
        <taxon>Eukaryota</taxon>
        <taxon>Fungi</taxon>
        <taxon>Dikarya</taxon>
        <taxon>Ascomycota</taxon>
        <taxon>Pezizomycotina</taxon>
        <taxon>Sordariomycetes</taxon>
        <taxon>Xylariomycetidae</taxon>
        <taxon>Amphisphaeriales</taxon>
        <taxon>Apiosporaceae</taxon>
        <taxon>Apiospora</taxon>
    </lineage>
</organism>
<name>A0ABR1U851_9PEZI</name>
<evidence type="ECO:0000313" key="3">
    <source>
        <dbReference type="Proteomes" id="UP001444661"/>
    </source>
</evidence>
<reference evidence="2 3" key="1">
    <citation type="submission" date="2023-01" db="EMBL/GenBank/DDBJ databases">
        <title>Analysis of 21 Apiospora genomes using comparative genomics revels a genus with tremendous synthesis potential of carbohydrate active enzymes and secondary metabolites.</title>
        <authorList>
            <person name="Sorensen T."/>
        </authorList>
    </citation>
    <scope>NUCLEOTIDE SEQUENCE [LARGE SCALE GENOMIC DNA]</scope>
    <source>
        <strain evidence="2 3">CBS 33761</strain>
    </source>
</reference>
<comment type="caution">
    <text evidence="2">The sequence shown here is derived from an EMBL/GenBank/DDBJ whole genome shotgun (WGS) entry which is preliminary data.</text>
</comment>
<dbReference type="EMBL" id="JAQQWK010000001">
    <property type="protein sequence ID" value="KAK8055064.1"/>
    <property type="molecule type" value="Genomic_DNA"/>
</dbReference>
<dbReference type="PANTHER" id="PTHR33365:SF7">
    <property type="entry name" value="TAT PATHWAY SIGNAL SEQUENCE"/>
    <property type="match status" value="1"/>
</dbReference>
<dbReference type="PANTHER" id="PTHR33365">
    <property type="entry name" value="YALI0B05434P"/>
    <property type="match status" value="1"/>
</dbReference>
<protein>
    <submittedName>
        <fullName evidence="2">Uncharacterized protein</fullName>
    </submittedName>
</protein>
<keyword evidence="3" id="KW-1185">Reference proteome</keyword>
<sequence>MPPFETHNICWLVILKRKAAPADAVVRYEKTYFDKYGHLSSPFSKKPGPELDAAWHKELSGMNIRISKEWLNDLGTEYIRLADGSGVLAQLGLYHELHCLKRVKHWIYYSHYFGNGSNVDQEEEEAHVEHCLEWLRVAALCRGDTTLTTFRWGGKKGGSLETEYPTPHQCVDSASLMEWAEERAVDITQEGVLEGPAK</sequence>
<comment type="similarity">
    <text evidence="1">Belongs to the ustYa family.</text>
</comment>
<evidence type="ECO:0000313" key="2">
    <source>
        <dbReference type="EMBL" id="KAK8055064.1"/>
    </source>
</evidence>
<proteinExistence type="inferred from homology"/>
<dbReference type="Proteomes" id="UP001444661">
    <property type="component" value="Unassembled WGS sequence"/>
</dbReference>
<dbReference type="InterPro" id="IPR021765">
    <property type="entry name" value="UstYa-like"/>
</dbReference>
<gene>
    <name evidence="2" type="ORF">PG993_000291</name>
</gene>
<dbReference type="Pfam" id="PF11807">
    <property type="entry name" value="UstYa"/>
    <property type="match status" value="1"/>
</dbReference>